<evidence type="ECO:0000313" key="3">
    <source>
        <dbReference type="Proteomes" id="UP000005237"/>
    </source>
</evidence>
<keyword evidence="1" id="KW-0812">Transmembrane</keyword>
<name>A0A8R1E9I4_CAEJA</name>
<keyword evidence="3" id="KW-1185">Reference proteome</keyword>
<organism evidence="2 3">
    <name type="scientific">Caenorhabditis japonica</name>
    <dbReference type="NCBI Taxonomy" id="281687"/>
    <lineage>
        <taxon>Eukaryota</taxon>
        <taxon>Metazoa</taxon>
        <taxon>Ecdysozoa</taxon>
        <taxon>Nematoda</taxon>
        <taxon>Chromadorea</taxon>
        <taxon>Rhabditida</taxon>
        <taxon>Rhabditina</taxon>
        <taxon>Rhabditomorpha</taxon>
        <taxon>Rhabditoidea</taxon>
        <taxon>Rhabditidae</taxon>
        <taxon>Peloderinae</taxon>
        <taxon>Caenorhabditis</taxon>
    </lineage>
</organism>
<keyword evidence="1" id="KW-0472">Membrane</keyword>
<accession>A0A8R1E9I4</accession>
<evidence type="ECO:0000313" key="2">
    <source>
        <dbReference type="EnsemblMetazoa" id="CJA28929.1"/>
    </source>
</evidence>
<reference evidence="2" key="2">
    <citation type="submission" date="2022-06" db="UniProtKB">
        <authorList>
            <consortium name="EnsemblMetazoa"/>
        </authorList>
    </citation>
    <scope>IDENTIFICATION</scope>
    <source>
        <strain evidence="2">DF5081</strain>
    </source>
</reference>
<dbReference type="AlphaFoldDB" id="A0A8R1E9I4"/>
<keyword evidence="1" id="KW-1133">Transmembrane helix</keyword>
<dbReference type="Proteomes" id="UP000005237">
    <property type="component" value="Unassembled WGS sequence"/>
</dbReference>
<reference evidence="3" key="1">
    <citation type="submission" date="2010-08" db="EMBL/GenBank/DDBJ databases">
        <authorList>
            <consortium name="Caenorhabditis japonica Sequencing Consortium"/>
            <person name="Wilson R.K."/>
        </authorList>
    </citation>
    <scope>NUCLEOTIDE SEQUENCE [LARGE SCALE GENOMIC DNA]</scope>
    <source>
        <strain evidence="3">DF5081</strain>
    </source>
</reference>
<evidence type="ECO:0000256" key="1">
    <source>
        <dbReference type="SAM" id="Phobius"/>
    </source>
</evidence>
<protein>
    <submittedName>
        <fullName evidence="2">Uncharacterized protein</fullName>
    </submittedName>
</protein>
<proteinExistence type="predicted"/>
<sequence>MVNSLVEDLTAENRNITKVENTLSDIMDKSTGVADVLDDLIFFAHDQTIEEYLSTSRCFAVLISQSDIVIAVAIAVVALGCTSGIIYAINWRRDFMKEYKRQYGYDHA</sequence>
<dbReference type="EnsemblMetazoa" id="CJA28929.1">
    <property type="protein sequence ID" value="CJA28929.1"/>
    <property type="gene ID" value="WBGene00184503"/>
</dbReference>
<feature type="transmembrane region" description="Helical" evidence="1">
    <location>
        <begin position="68"/>
        <end position="91"/>
    </location>
</feature>